<feature type="transmembrane region" description="Helical" evidence="1">
    <location>
        <begin position="60"/>
        <end position="81"/>
    </location>
</feature>
<proteinExistence type="predicted"/>
<accession>A0AAT9GHQ0</accession>
<gene>
    <name evidence="2" type="ORF">KACHI17_10700</name>
</gene>
<protein>
    <submittedName>
        <fullName evidence="2">Uncharacterized protein</fullName>
    </submittedName>
</protein>
<evidence type="ECO:0000313" key="2">
    <source>
        <dbReference type="EMBL" id="BFG70189.1"/>
    </source>
</evidence>
<dbReference type="RefSeq" id="WP_353550476.1">
    <property type="nucleotide sequence ID" value="NZ_AP029612.1"/>
</dbReference>
<keyword evidence="1" id="KW-1133">Transmembrane helix</keyword>
<keyword evidence="1" id="KW-0812">Transmembrane</keyword>
<dbReference type="AlphaFoldDB" id="A0AAT9GHQ0"/>
<organism evidence="2">
    <name type="scientific">Sediminibacterium sp. KACHI17</name>
    <dbReference type="NCBI Taxonomy" id="1751071"/>
    <lineage>
        <taxon>Bacteria</taxon>
        <taxon>Pseudomonadati</taxon>
        <taxon>Bacteroidota</taxon>
        <taxon>Chitinophagia</taxon>
        <taxon>Chitinophagales</taxon>
        <taxon>Chitinophagaceae</taxon>
        <taxon>Sediminibacterium</taxon>
    </lineage>
</organism>
<name>A0AAT9GHQ0_9BACT</name>
<dbReference type="EMBL" id="AP029612">
    <property type="protein sequence ID" value="BFG70189.1"/>
    <property type="molecule type" value="Genomic_DNA"/>
</dbReference>
<reference evidence="2" key="1">
    <citation type="submission" date="2024-02" db="EMBL/GenBank/DDBJ databases">
        <title>Sediminibacterium planktonica sp. nov. and Sediminibacterium longus sp. nov., isolated from surface lake and river water.</title>
        <authorList>
            <person name="Watanabe K."/>
            <person name="Takemine S."/>
            <person name="Ishii Y."/>
            <person name="Ogata Y."/>
            <person name="Shindo C."/>
            <person name="Suda W."/>
        </authorList>
    </citation>
    <scope>NUCLEOTIDE SEQUENCE</scope>
    <source>
        <strain evidence="2">KACHI17</strain>
    </source>
</reference>
<evidence type="ECO:0000256" key="1">
    <source>
        <dbReference type="SAM" id="Phobius"/>
    </source>
</evidence>
<sequence length="141" mass="16467">MSQRTVLSDTNDIRIVAKDISVFSCRKRIFKARFHHFTDAQNIELEKAVVRYYSLNQHSFWNILPGYTFILYLFLVVANIISYTKLGLIPIILLYIPFALVSVYLIRTAITWYAKKSLLKLAHDLELQNAQYSFAMSARQK</sequence>
<keyword evidence="1" id="KW-0472">Membrane</keyword>
<feature type="transmembrane region" description="Helical" evidence="1">
    <location>
        <begin position="87"/>
        <end position="106"/>
    </location>
</feature>